<dbReference type="PANTHER" id="PTHR47582">
    <property type="entry name" value="P450, PUTATIVE (EUROFUNG)-RELATED"/>
    <property type="match status" value="1"/>
</dbReference>
<reference evidence="6" key="1">
    <citation type="journal article" date="2020" name="Stud. Mycol.">
        <title>101 Dothideomycetes genomes: a test case for predicting lifestyles and emergence of pathogens.</title>
        <authorList>
            <person name="Haridas S."/>
            <person name="Albert R."/>
            <person name="Binder M."/>
            <person name="Bloem J."/>
            <person name="Labutti K."/>
            <person name="Salamov A."/>
            <person name="Andreopoulos B."/>
            <person name="Baker S."/>
            <person name="Barry K."/>
            <person name="Bills G."/>
            <person name="Bluhm B."/>
            <person name="Cannon C."/>
            <person name="Castanera R."/>
            <person name="Culley D."/>
            <person name="Daum C."/>
            <person name="Ezra D."/>
            <person name="Gonzalez J."/>
            <person name="Henrissat B."/>
            <person name="Kuo A."/>
            <person name="Liang C."/>
            <person name="Lipzen A."/>
            <person name="Lutzoni F."/>
            <person name="Magnuson J."/>
            <person name="Mondo S."/>
            <person name="Nolan M."/>
            <person name="Ohm R."/>
            <person name="Pangilinan J."/>
            <person name="Park H.-J."/>
            <person name="Ramirez L."/>
            <person name="Alfaro M."/>
            <person name="Sun H."/>
            <person name="Tritt A."/>
            <person name="Yoshinaga Y."/>
            <person name="Zwiers L.-H."/>
            <person name="Turgeon B."/>
            <person name="Goodwin S."/>
            <person name="Spatafora J."/>
            <person name="Crous P."/>
            <person name="Grigoriev I."/>
        </authorList>
    </citation>
    <scope>NUCLEOTIDE SEQUENCE</scope>
    <source>
        <strain evidence="6">CBS 107.79</strain>
    </source>
</reference>
<sequence>MAIGAAVTFLCRTKIDPREPPPIHSTIPFFGHIIGVLREGPLYIARISAKSNAPIFTMPMLGGKSYVCRDPQFAALIQRASSTLDFDGIVADMTPRLVGSDRRTRQMLKNNTAWMKRSHEVINPPLGQQRMGAITAIQLRQFSEFVNQVQDGQEVDLFRFITTKVTASTMRAFYGPRNPFAVDPSLIGAFWDWESDIVAYMTGILPSIFAQKARNGLERCVEGFDKYAKVDGYKDAYYLLQNRKALHEEIGISRHEHARLELGICLAFNPNASTIAFWILNNICSRPELLAEIREEIEKNAIIAPGTISFPKLRDACPLLNSVYKETMRTTAPMTSARLVREDTVIADTYLLRKGAFVQIAGSLLHEDASIWGPDVSSFNPRRFQHFSNGSKTDINGNVSSAKADQIHASAFRGFGGGASLCPGRHIAQMEIISLTAAIVSAFDLVAPEGKHVVAWDPPRNVKKFIIAAVKPLELLKVRFKKREGTENVQWILQA</sequence>
<evidence type="ECO:0000313" key="7">
    <source>
        <dbReference type="Proteomes" id="UP000800036"/>
    </source>
</evidence>
<keyword evidence="7" id="KW-1185">Reference proteome</keyword>
<evidence type="ECO:0000256" key="1">
    <source>
        <dbReference type="ARBA" id="ARBA00001971"/>
    </source>
</evidence>
<organism evidence="6 7">
    <name type="scientific">Bimuria novae-zelandiae CBS 107.79</name>
    <dbReference type="NCBI Taxonomy" id="1447943"/>
    <lineage>
        <taxon>Eukaryota</taxon>
        <taxon>Fungi</taxon>
        <taxon>Dikarya</taxon>
        <taxon>Ascomycota</taxon>
        <taxon>Pezizomycotina</taxon>
        <taxon>Dothideomycetes</taxon>
        <taxon>Pleosporomycetidae</taxon>
        <taxon>Pleosporales</taxon>
        <taxon>Massarineae</taxon>
        <taxon>Didymosphaeriaceae</taxon>
        <taxon>Bimuria</taxon>
    </lineage>
</organism>
<dbReference type="PRINTS" id="PR00465">
    <property type="entry name" value="EP450IV"/>
</dbReference>
<dbReference type="SUPFAM" id="SSF48264">
    <property type="entry name" value="Cytochrome P450"/>
    <property type="match status" value="1"/>
</dbReference>
<name>A0A6A5US12_9PLEO</name>
<dbReference type="InterPro" id="IPR053007">
    <property type="entry name" value="CYP450_monoxygenase_sec-met"/>
</dbReference>
<accession>A0A6A5US12</accession>
<dbReference type="GO" id="GO:0005506">
    <property type="term" value="F:iron ion binding"/>
    <property type="evidence" value="ECO:0007669"/>
    <property type="project" value="InterPro"/>
</dbReference>
<protein>
    <submittedName>
        <fullName evidence="6">Cytochrome P450</fullName>
    </submittedName>
</protein>
<comment type="similarity">
    <text evidence="2">Belongs to the cytochrome P450 family.</text>
</comment>
<evidence type="ECO:0000256" key="5">
    <source>
        <dbReference type="PIRSR" id="PIRSR602403-1"/>
    </source>
</evidence>
<dbReference type="PANTHER" id="PTHR47582:SF1">
    <property type="entry name" value="P450, PUTATIVE (EUROFUNG)-RELATED"/>
    <property type="match status" value="1"/>
</dbReference>
<dbReference type="OrthoDB" id="3366823at2759"/>
<dbReference type="GO" id="GO:0004497">
    <property type="term" value="F:monooxygenase activity"/>
    <property type="evidence" value="ECO:0007669"/>
    <property type="project" value="InterPro"/>
</dbReference>
<dbReference type="InterPro" id="IPR001128">
    <property type="entry name" value="Cyt_P450"/>
</dbReference>
<feature type="binding site" description="axial binding residue" evidence="5">
    <location>
        <position position="422"/>
    </location>
    <ligand>
        <name>heme</name>
        <dbReference type="ChEBI" id="CHEBI:30413"/>
    </ligand>
    <ligandPart>
        <name>Fe</name>
        <dbReference type="ChEBI" id="CHEBI:18248"/>
    </ligandPart>
</feature>
<dbReference type="InterPro" id="IPR036396">
    <property type="entry name" value="Cyt_P450_sf"/>
</dbReference>
<dbReference type="Proteomes" id="UP000800036">
    <property type="component" value="Unassembled WGS sequence"/>
</dbReference>
<comment type="cofactor">
    <cofactor evidence="1 5">
        <name>heme</name>
        <dbReference type="ChEBI" id="CHEBI:30413"/>
    </cofactor>
</comment>
<dbReference type="GO" id="GO:0020037">
    <property type="term" value="F:heme binding"/>
    <property type="evidence" value="ECO:0007669"/>
    <property type="project" value="InterPro"/>
</dbReference>
<dbReference type="Pfam" id="PF00067">
    <property type="entry name" value="p450"/>
    <property type="match status" value="1"/>
</dbReference>
<gene>
    <name evidence="6" type="ORF">BU23DRAFT_483538</name>
</gene>
<keyword evidence="3 5" id="KW-0479">Metal-binding</keyword>
<dbReference type="AlphaFoldDB" id="A0A6A5US12"/>
<dbReference type="EMBL" id="ML976732">
    <property type="protein sequence ID" value="KAF1967488.1"/>
    <property type="molecule type" value="Genomic_DNA"/>
</dbReference>
<dbReference type="GO" id="GO:0016705">
    <property type="term" value="F:oxidoreductase activity, acting on paired donors, with incorporation or reduction of molecular oxygen"/>
    <property type="evidence" value="ECO:0007669"/>
    <property type="project" value="InterPro"/>
</dbReference>
<evidence type="ECO:0000256" key="4">
    <source>
        <dbReference type="ARBA" id="ARBA00023004"/>
    </source>
</evidence>
<proteinExistence type="inferred from homology"/>
<dbReference type="InterPro" id="IPR002403">
    <property type="entry name" value="Cyt_P450_E_grp-IV"/>
</dbReference>
<evidence type="ECO:0000256" key="2">
    <source>
        <dbReference type="ARBA" id="ARBA00010617"/>
    </source>
</evidence>
<evidence type="ECO:0000256" key="3">
    <source>
        <dbReference type="ARBA" id="ARBA00022723"/>
    </source>
</evidence>
<keyword evidence="4 5" id="KW-0408">Iron</keyword>
<keyword evidence="5" id="KW-0349">Heme</keyword>
<dbReference type="Gene3D" id="1.10.630.10">
    <property type="entry name" value="Cytochrome P450"/>
    <property type="match status" value="1"/>
</dbReference>
<evidence type="ECO:0000313" key="6">
    <source>
        <dbReference type="EMBL" id="KAF1967488.1"/>
    </source>
</evidence>
<dbReference type="CDD" id="cd11040">
    <property type="entry name" value="CYP7_CYP8-like"/>
    <property type="match status" value="1"/>
</dbReference>